<feature type="transmembrane region" description="Helical" evidence="2">
    <location>
        <begin position="615"/>
        <end position="638"/>
    </location>
</feature>
<evidence type="ECO:0000313" key="3">
    <source>
        <dbReference type="Proteomes" id="UP001652620"/>
    </source>
</evidence>
<feature type="transmembrane region" description="Helical" evidence="2">
    <location>
        <begin position="543"/>
        <end position="563"/>
    </location>
</feature>
<feature type="region of interest" description="Disordered" evidence="1">
    <location>
        <begin position="62"/>
        <end position="131"/>
    </location>
</feature>
<reference evidence="4" key="1">
    <citation type="submission" date="2025-08" db="UniProtKB">
        <authorList>
            <consortium name="RefSeq"/>
        </authorList>
    </citation>
    <scope>IDENTIFICATION</scope>
    <source>
        <tissue evidence="4">Adult</tissue>
    </source>
</reference>
<feature type="compositionally biased region" description="Polar residues" evidence="1">
    <location>
        <begin position="348"/>
        <end position="376"/>
    </location>
</feature>
<dbReference type="GeneID" id="105231759"/>
<dbReference type="Proteomes" id="UP001652620">
    <property type="component" value="Unplaced"/>
</dbReference>
<feature type="compositionally biased region" description="Polar residues" evidence="1">
    <location>
        <begin position="62"/>
        <end position="80"/>
    </location>
</feature>
<accession>A0A6I9VKM7</accession>
<dbReference type="FunCoup" id="A0A6I9VKM7">
    <property type="interactions" value="2"/>
</dbReference>
<evidence type="ECO:0000313" key="4">
    <source>
        <dbReference type="RefSeq" id="XP_011211512.2"/>
    </source>
</evidence>
<feature type="region of interest" description="Disordered" evidence="1">
    <location>
        <begin position="396"/>
        <end position="430"/>
    </location>
</feature>
<feature type="compositionally biased region" description="Low complexity" evidence="1">
    <location>
        <begin position="92"/>
        <end position="113"/>
    </location>
</feature>
<feature type="region of interest" description="Disordered" evidence="1">
    <location>
        <begin position="348"/>
        <end position="378"/>
    </location>
</feature>
<dbReference type="InParanoid" id="A0A6I9VKM7"/>
<protein>
    <submittedName>
        <fullName evidence="4">Uncharacterized protein LOC105231759</fullName>
    </submittedName>
</protein>
<organism evidence="3 4">
    <name type="scientific">Bactrocera dorsalis</name>
    <name type="common">Oriental fruit fly</name>
    <name type="synonym">Dacus dorsalis</name>
    <dbReference type="NCBI Taxonomy" id="27457"/>
    <lineage>
        <taxon>Eukaryota</taxon>
        <taxon>Metazoa</taxon>
        <taxon>Ecdysozoa</taxon>
        <taxon>Arthropoda</taxon>
        <taxon>Hexapoda</taxon>
        <taxon>Insecta</taxon>
        <taxon>Pterygota</taxon>
        <taxon>Neoptera</taxon>
        <taxon>Endopterygota</taxon>
        <taxon>Diptera</taxon>
        <taxon>Brachycera</taxon>
        <taxon>Muscomorpha</taxon>
        <taxon>Tephritoidea</taxon>
        <taxon>Tephritidae</taxon>
        <taxon>Bactrocera</taxon>
        <taxon>Bactrocera</taxon>
    </lineage>
</organism>
<dbReference type="AlphaFoldDB" id="A0A6I9VKM7"/>
<dbReference type="KEGG" id="bdr:105231759"/>
<name>A0A6I9VKM7_BACDO</name>
<feature type="transmembrane region" description="Helical" evidence="2">
    <location>
        <begin position="512"/>
        <end position="537"/>
    </location>
</feature>
<keyword evidence="2" id="KW-1133">Transmembrane helix</keyword>
<feature type="transmembrane region" description="Helical" evidence="2">
    <location>
        <begin position="575"/>
        <end position="600"/>
    </location>
</feature>
<proteinExistence type="predicted"/>
<feature type="compositionally biased region" description="Polar residues" evidence="1">
    <location>
        <begin position="118"/>
        <end position="131"/>
    </location>
</feature>
<evidence type="ECO:0000256" key="1">
    <source>
        <dbReference type="SAM" id="MobiDB-lite"/>
    </source>
</evidence>
<keyword evidence="2" id="KW-0472">Membrane</keyword>
<gene>
    <name evidence="4" type="primary">LOC105231759</name>
</gene>
<dbReference type="OrthoDB" id="8186197at2759"/>
<dbReference type="RefSeq" id="XP_011211512.2">
    <property type="nucleotide sequence ID" value="XM_011213210.4"/>
</dbReference>
<sequence length="649" mass="73047">MSQHNYTNPAFCQGSEFYPTHGIELDSVQQPVEAIYNRSLNISYGGHTAQTNARVGPLRLQRSMSTRSVNTQKRQKTTNIPEVHSSRPPKPHQYQLQQQQQLQQRPKQHIPQQHFTKRQASATPARTNNLNAVTEPTNFETRSNSGRYALVPLEDLPAAVNKSNNNRYAIVPGPTAPLTTLRRYAKSQDHLDCYGSEGRLHSDDEPASFHEEPNSFHGQTAEATFTSLPPVFERGRAAHPIAKQPQALTPKIKHAFSSDFGSKTFLIVDKNSNQRYQMVPTAENEELVDDNQEIIQMHNGRAHRYAVIPTEEEEENMLAAEDEEEETCLSNPDLNRSENFFVSNTMKTPRNTTMRTSTPQKLPTTTHAPSGNTSYPGTPMKNPVATKMLHELLSTPRKTPLPRSVTPRNLSPMERVPEHQQPEQQRTKYHYRSQQQLYYTPGERRVERTAQSLHYESVKTQGDRTMAVITPRITAHQSKVYPEVEEEDCSSIHGKSTNTTTPYPQKVANATITLAIVSLMMVISNSMNSALIIYMIAHFGKSFYLQYSLVSAFSGVGLGFLGFRARHCEWLPNRSYISGYILLTVFSLLKCCCLVVILVLDPYPGLPLHDVTTGIILGLSTFTIFFIGLGVIGSLWCYRPPPDNRVNVA</sequence>
<keyword evidence="3" id="KW-1185">Reference proteome</keyword>
<evidence type="ECO:0000256" key="2">
    <source>
        <dbReference type="SAM" id="Phobius"/>
    </source>
</evidence>
<keyword evidence="2" id="KW-0812">Transmembrane</keyword>